<reference evidence="11" key="1">
    <citation type="journal article" date="2022" name="IScience">
        <title>Evolution of zygomycete secretomes and the origins of terrestrial fungal ecologies.</title>
        <authorList>
            <person name="Chang Y."/>
            <person name="Wang Y."/>
            <person name="Mondo S."/>
            <person name="Ahrendt S."/>
            <person name="Andreopoulos W."/>
            <person name="Barry K."/>
            <person name="Beard J."/>
            <person name="Benny G.L."/>
            <person name="Blankenship S."/>
            <person name="Bonito G."/>
            <person name="Cuomo C."/>
            <person name="Desiro A."/>
            <person name="Gervers K.A."/>
            <person name="Hundley H."/>
            <person name="Kuo A."/>
            <person name="LaButti K."/>
            <person name="Lang B.F."/>
            <person name="Lipzen A."/>
            <person name="O'Donnell K."/>
            <person name="Pangilinan J."/>
            <person name="Reynolds N."/>
            <person name="Sandor L."/>
            <person name="Smith M.E."/>
            <person name="Tsang A."/>
            <person name="Grigoriev I.V."/>
            <person name="Stajich J.E."/>
            <person name="Spatafora J.W."/>
        </authorList>
    </citation>
    <scope>NUCLEOTIDE SEQUENCE</scope>
    <source>
        <strain evidence="11">RSA 2281</strain>
    </source>
</reference>
<dbReference type="PROSITE" id="PS50102">
    <property type="entry name" value="RRM"/>
    <property type="match status" value="1"/>
</dbReference>
<feature type="compositionally biased region" description="Pro residues" evidence="8">
    <location>
        <begin position="214"/>
        <end position="227"/>
    </location>
</feature>
<feature type="domain" description="CCHC-type" evidence="10">
    <location>
        <begin position="98"/>
        <end position="113"/>
    </location>
</feature>
<dbReference type="InterPro" id="IPR050374">
    <property type="entry name" value="RRT5_SRSF_SR"/>
</dbReference>
<dbReference type="GO" id="GO:0006397">
    <property type="term" value="P:mRNA processing"/>
    <property type="evidence" value="ECO:0007669"/>
    <property type="project" value="UniProtKB-KW"/>
</dbReference>
<dbReference type="Pfam" id="PF00076">
    <property type="entry name" value="RRM_1"/>
    <property type="match status" value="1"/>
</dbReference>
<keyword evidence="4 7" id="KW-0694">RNA-binding</keyword>
<dbReference type="Pfam" id="PF00098">
    <property type="entry name" value="zf-CCHC"/>
    <property type="match status" value="1"/>
</dbReference>
<keyword evidence="2" id="KW-0507">mRNA processing</keyword>
<dbReference type="AlphaFoldDB" id="A0AAD5KAQ8"/>
<evidence type="ECO:0000256" key="8">
    <source>
        <dbReference type="SAM" id="MobiDB-lite"/>
    </source>
</evidence>
<evidence type="ECO:0000256" key="3">
    <source>
        <dbReference type="ARBA" id="ARBA00022737"/>
    </source>
</evidence>
<evidence type="ECO:0000313" key="12">
    <source>
        <dbReference type="Proteomes" id="UP001209540"/>
    </source>
</evidence>
<evidence type="ECO:0000256" key="6">
    <source>
        <dbReference type="PROSITE-ProRule" id="PRU00047"/>
    </source>
</evidence>
<keyword evidence="3" id="KW-0677">Repeat</keyword>
<evidence type="ECO:0000259" key="9">
    <source>
        <dbReference type="PROSITE" id="PS50102"/>
    </source>
</evidence>
<accession>A0AAD5KAQ8</accession>
<dbReference type="GO" id="GO:0008270">
    <property type="term" value="F:zinc ion binding"/>
    <property type="evidence" value="ECO:0007669"/>
    <property type="project" value="UniProtKB-KW"/>
</dbReference>
<sequence>MASTLYVGNLSQEVQPADLRKLFAKYGRILSIEPKNGFAFVDMETRRSCDDAIFRLHGSKYFGNTLRVELAHSESDRRFTSMPVLPPPLPPLPSPPTCYKCGGVGHIARDCPSGDKSGTGNTGRHHRRPPPPPPSEPRSAALPRLSGDSYRPRQQPATASSQSRYRDPYEGLPPPPFSPPSRYHHYPPPPPYDRYHRGRSGPPDYARYGRYDPYYPPPPLPPPPPRGPYGYDHRRENHPSHAGRSYERRRSPPVQRRRSPSLERRSKRRSSSSSSRRSSSPKRRSRSPVVTRRAPRTPSPRA</sequence>
<dbReference type="GO" id="GO:0005737">
    <property type="term" value="C:cytoplasm"/>
    <property type="evidence" value="ECO:0007669"/>
    <property type="project" value="TreeGrafter"/>
</dbReference>
<dbReference type="PANTHER" id="PTHR23003">
    <property type="entry name" value="RNA RECOGNITION MOTIF RRM DOMAIN CONTAINING PROTEIN"/>
    <property type="match status" value="1"/>
</dbReference>
<evidence type="ECO:0000256" key="7">
    <source>
        <dbReference type="PROSITE-ProRule" id="PRU00176"/>
    </source>
</evidence>
<dbReference type="InterPro" id="IPR012677">
    <property type="entry name" value="Nucleotide-bd_a/b_plait_sf"/>
</dbReference>
<organism evidence="11 12">
    <name type="scientific">Phascolomyces articulosus</name>
    <dbReference type="NCBI Taxonomy" id="60185"/>
    <lineage>
        <taxon>Eukaryota</taxon>
        <taxon>Fungi</taxon>
        <taxon>Fungi incertae sedis</taxon>
        <taxon>Mucoromycota</taxon>
        <taxon>Mucoromycotina</taxon>
        <taxon>Mucoromycetes</taxon>
        <taxon>Mucorales</taxon>
        <taxon>Lichtheimiaceae</taxon>
        <taxon>Phascolomyces</taxon>
    </lineage>
</organism>
<dbReference type="Gene3D" id="4.10.60.10">
    <property type="entry name" value="Zinc finger, CCHC-type"/>
    <property type="match status" value="1"/>
</dbReference>
<reference evidence="11" key="2">
    <citation type="submission" date="2023-02" db="EMBL/GenBank/DDBJ databases">
        <authorList>
            <consortium name="DOE Joint Genome Institute"/>
            <person name="Mondo S.J."/>
            <person name="Chang Y."/>
            <person name="Wang Y."/>
            <person name="Ahrendt S."/>
            <person name="Andreopoulos W."/>
            <person name="Barry K."/>
            <person name="Beard J."/>
            <person name="Benny G.L."/>
            <person name="Blankenship S."/>
            <person name="Bonito G."/>
            <person name="Cuomo C."/>
            <person name="Desiro A."/>
            <person name="Gervers K.A."/>
            <person name="Hundley H."/>
            <person name="Kuo A."/>
            <person name="LaButti K."/>
            <person name="Lang B.F."/>
            <person name="Lipzen A."/>
            <person name="O'Donnell K."/>
            <person name="Pangilinan J."/>
            <person name="Reynolds N."/>
            <person name="Sandor L."/>
            <person name="Smith M.W."/>
            <person name="Tsang A."/>
            <person name="Grigoriev I.V."/>
            <person name="Stajich J.E."/>
            <person name="Spatafora J.W."/>
        </authorList>
    </citation>
    <scope>NUCLEOTIDE SEQUENCE</scope>
    <source>
        <strain evidence="11">RSA 2281</strain>
    </source>
</reference>
<keyword evidence="5" id="KW-0539">Nucleus</keyword>
<dbReference type="GO" id="GO:0005634">
    <property type="term" value="C:nucleus"/>
    <property type="evidence" value="ECO:0007669"/>
    <property type="project" value="UniProtKB-SubCell"/>
</dbReference>
<evidence type="ECO:0000256" key="4">
    <source>
        <dbReference type="ARBA" id="ARBA00022884"/>
    </source>
</evidence>
<dbReference type="Gene3D" id="3.30.70.330">
    <property type="match status" value="1"/>
</dbReference>
<evidence type="ECO:0000256" key="5">
    <source>
        <dbReference type="ARBA" id="ARBA00023242"/>
    </source>
</evidence>
<name>A0AAD5KAQ8_9FUNG</name>
<dbReference type="SMART" id="SM00360">
    <property type="entry name" value="RRM"/>
    <property type="match status" value="1"/>
</dbReference>
<proteinExistence type="predicted"/>
<feature type="compositionally biased region" description="Basic residues" evidence="8">
    <location>
        <begin position="255"/>
        <end position="270"/>
    </location>
</feature>
<dbReference type="InterPro" id="IPR035979">
    <property type="entry name" value="RBD_domain_sf"/>
</dbReference>
<dbReference type="InterPro" id="IPR001878">
    <property type="entry name" value="Znf_CCHC"/>
</dbReference>
<dbReference type="PANTHER" id="PTHR23003:SF62">
    <property type="entry name" value="SERINE_ARGININE (SR)-TYPE SHUTTLING MRNA BINDING PROTEIN NPL3"/>
    <property type="match status" value="1"/>
</dbReference>
<dbReference type="PROSITE" id="PS50158">
    <property type="entry name" value="ZF_CCHC"/>
    <property type="match status" value="1"/>
</dbReference>
<feature type="compositionally biased region" description="Low complexity" evidence="8">
    <location>
        <begin position="202"/>
        <end position="213"/>
    </location>
</feature>
<gene>
    <name evidence="11" type="ORF">BDA99DRAFT_493919</name>
</gene>
<dbReference type="SUPFAM" id="SSF57756">
    <property type="entry name" value="Retrovirus zinc finger-like domains"/>
    <property type="match status" value="1"/>
</dbReference>
<feature type="domain" description="RRM" evidence="9">
    <location>
        <begin position="3"/>
        <end position="73"/>
    </location>
</feature>
<feature type="region of interest" description="Disordered" evidence="8">
    <location>
        <begin position="110"/>
        <end position="302"/>
    </location>
</feature>
<evidence type="ECO:0000259" key="10">
    <source>
        <dbReference type="PROSITE" id="PS50158"/>
    </source>
</evidence>
<comment type="caution">
    <text evidence="11">The sequence shown here is derived from an EMBL/GenBank/DDBJ whole genome shotgun (WGS) entry which is preliminary data.</text>
</comment>
<dbReference type="InterPro" id="IPR036875">
    <property type="entry name" value="Znf_CCHC_sf"/>
</dbReference>
<dbReference type="GO" id="GO:0003729">
    <property type="term" value="F:mRNA binding"/>
    <property type="evidence" value="ECO:0007669"/>
    <property type="project" value="TreeGrafter"/>
</dbReference>
<evidence type="ECO:0000256" key="2">
    <source>
        <dbReference type="ARBA" id="ARBA00022664"/>
    </source>
</evidence>
<feature type="compositionally biased region" description="Basic and acidic residues" evidence="8">
    <location>
        <begin position="231"/>
        <end position="250"/>
    </location>
</feature>
<evidence type="ECO:0000313" key="11">
    <source>
        <dbReference type="EMBL" id="KAI9276699.1"/>
    </source>
</evidence>
<comment type="subcellular location">
    <subcellularLocation>
        <location evidence="1">Nucleus</location>
    </subcellularLocation>
</comment>
<dbReference type="SMART" id="SM00343">
    <property type="entry name" value="ZnF_C2HC"/>
    <property type="match status" value="1"/>
</dbReference>
<keyword evidence="12" id="KW-1185">Reference proteome</keyword>
<dbReference type="SUPFAM" id="SSF54928">
    <property type="entry name" value="RNA-binding domain, RBD"/>
    <property type="match status" value="1"/>
</dbReference>
<evidence type="ECO:0000256" key="1">
    <source>
        <dbReference type="ARBA" id="ARBA00004123"/>
    </source>
</evidence>
<dbReference type="InterPro" id="IPR000504">
    <property type="entry name" value="RRM_dom"/>
</dbReference>
<dbReference type="EMBL" id="JAIXMP010000002">
    <property type="protein sequence ID" value="KAI9276699.1"/>
    <property type="molecule type" value="Genomic_DNA"/>
</dbReference>
<protein>
    <submittedName>
        <fullName evidence="11">Uncharacterized protein</fullName>
    </submittedName>
</protein>
<keyword evidence="6" id="KW-0862">Zinc</keyword>
<keyword evidence="6" id="KW-0863">Zinc-finger</keyword>
<keyword evidence="6" id="KW-0479">Metal-binding</keyword>
<dbReference type="Proteomes" id="UP001209540">
    <property type="component" value="Unassembled WGS sequence"/>
</dbReference>